<protein>
    <recommendedName>
        <fullName evidence="3">PRC-barrel domain-containing protein</fullName>
    </recommendedName>
</protein>
<evidence type="ECO:0000313" key="5">
    <source>
        <dbReference type="Proteomes" id="UP000467322"/>
    </source>
</evidence>
<dbReference type="SUPFAM" id="SSF50346">
    <property type="entry name" value="PRC-barrel domain"/>
    <property type="match status" value="1"/>
</dbReference>
<feature type="compositionally biased region" description="Acidic residues" evidence="1">
    <location>
        <begin position="380"/>
        <end position="389"/>
    </location>
</feature>
<feature type="compositionally biased region" description="Polar residues" evidence="1">
    <location>
        <begin position="148"/>
        <end position="168"/>
    </location>
</feature>
<dbReference type="Proteomes" id="UP000467322">
    <property type="component" value="Unassembled WGS sequence"/>
</dbReference>
<feature type="compositionally biased region" description="Basic and acidic residues" evidence="1">
    <location>
        <begin position="339"/>
        <end position="353"/>
    </location>
</feature>
<dbReference type="EMBL" id="WTUX01000019">
    <property type="protein sequence ID" value="MZR14523.1"/>
    <property type="molecule type" value="Genomic_DNA"/>
</dbReference>
<evidence type="ECO:0000256" key="2">
    <source>
        <dbReference type="SAM" id="SignalP"/>
    </source>
</evidence>
<name>A0A845M9N8_9RHOB</name>
<feature type="region of interest" description="Disordered" evidence="1">
    <location>
        <begin position="293"/>
        <end position="462"/>
    </location>
</feature>
<feature type="chain" id="PRO_5032353340" description="PRC-barrel domain-containing protein" evidence="2">
    <location>
        <begin position="21"/>
        <end position="532"/>
    </location>
</feature>
<keyword evidence="2" id="KW-0732">Signal</keyword>
<feature type="compositionally biased region" description="Acidic residues" evidence="1">
    <location>
        <begin position="411"/>
        <end position="421"/>
    </location>
</feature>
<dbReference type="Pfam" id="PF05239">
    <property type="entry name" value="PRC"/>
    <property type="match status" value="1"/>
</dbReference>
<feature type="domain" description="PRC-barrel" evidence="3">
    <location>
        <begin position="443"/>
        <end position="513"/>
    </location>
</feature>
<evidence type="ECO:0000256" key="1">
    <source>
        <dbReference type="SAM" id="MobiDB-lite"/>
    </source>
</evidence>
<proteinExistence type="predicted"/>
<feature type="region of interest" description="Disordered" evidence="1">
    <location>
        <begin position="141"/>
        <end position="191"/>
    </location>
</feature>
<sequence>MKRILTTTAIAALTAMPLHAEQHAANTNEASMQVSVGDQEFRASNMMGAKVYMPGEGEGQDVAGMEVSEVPDSWTEIGSVEDVFVGNGGEIATVVFSPNDEISSDKDRVGLKTASVEFKKDSDGNEIYVVYTGDKVTLEESEEFDQASAEQSGQKSAADMQKQQASAEDQNKQSGDKQMQQAANAETQKDGLTIRAADLTGHTVYVPTTEEEAEGISAEMAEVPDNWEQVGDVGSVVLTREGEIKSITLDAGGFLGVDEKEIETQMEDLRFVRDADADADNEFYIVYTGDRSKLEDSEEFNRTQAEAEGNQVMTSEDADQAANLAPKDEPQAAGDEQDRDMASNEDGMKKEDGESLQSAANEDGKSEDAQDEQTASNEDGMNEDAEDEQMAANEDGMNDNADEQQTAQNDMSEDGSQDEQMADAGAQETEGTGPMTNEQMAQLTADELEGQTVIGSEGDNIGDVSTLVLDDSGEIDKVIVDVGGFLGIGEKPVALPFDDLQIEQTGEGMGAIEVTTDHTQEELENMESWDEV</sequence>
<gene>
    <name evidence="4" type="ORF">GQE99_16000</name>
</gene>
<organism evidence="4 5">
    <name type="scientific">Maritimibacter harenae</name>
    <dbReference type="NCBI Taxonomy" id="2606218"/>
    <lineage>
        <taxon>Bacteria</taxon>
        <taxon>Pseudomonadati</taxon>
        <taxon>Pseudomonadota</taxon>
        <taxon>Alphaproteobacteria</taxon>
        <taxon>Rhodobacterales</taxon>
        <taxon>Roseobacteraceae</taxon>
        <taxon>Maritimibacter</taxon>
    </lineage>
</organism>
<evidence type="ECO:0000313" key="4">
    <source>
        <dbReference type="EMBL" id="MZR14523.1"/>
    </source>
</evidence>
<feature type="signal peptide" evidence="2">
    <location>
        <begin position="1"/>
        <end position="20"/>
    </location>
</feature>
<feature type="compositionally biased region" description="Polar residues" evidence="1">
    <location>
        <begin position="176"/>
        <end position="186"/>
    </location>
</feature>
<reference evidence="4 5" key="1">
    <citation type="submission" date="2019-12" db="EMBL/GenBank/DDBJ databases">
        <title>Maritimibacter sp. nov. sp. isolated from sea sand.</title>
        <authorList>
            <person name="Kim J."/>
            <person name="Jeong S.E."/>
            <person name="Jung H.S."/>
            <person name="Jeon C.O."/>
        </authorList>
    </citation>
    <scope>NUCLEOTIDE SEQUENCE [LARGE SCALE GENOMIC DNA]</scope>
    <source>
        <strain evidence="4 5">DP07</strain>
    </source>
</reference>
<accession>A0A845M9N8</accession>
<dbReference type="PANTHER" id="PTHR36505">
    <property type="entry name" value="BLR1072 PROTEIN"/>
    <property type="match status" value="1"/>
</dbReference>
<keyword evidence="5" id="KW-1185">Reference proteome</keyword>
<dbReference type="InterPro" id="IPR027275">
    <property type="entry name" value="PRC-brl_dom"/>
</dbReference>
<dbReference type="InterPro" id="IPR011033">
    <property type="entry name" value="PRC_barrel-like_sf"/>
</dbReference>
<comment type="caution">
    <text evidence="4">The sequence shown here is derived from an EMBL/GenBank/DDBJ whole genome shotgun (WGS) entry which is preliminary data.</text>
</comment>
<dbReference type="Gene3D" id="2.30.30.240">
    <property type="entry name" value="PRC-barrel domain"/>
    <property type="match status" value="2"/>
</dbReference>
<evidence type="ECO:0000259" key="3">
    <source>
        <dbReference type="Pfam" id="PF05239"/>
    </source>
</evidence>
<dbReference type="PANTHER" id="PTHR36505:SF1">
    <property type="entry name" value="BLR1072 PROTEIN"/>
    <property type="match status" value="1"/>
</dbReference>
<dbReference type="RefSeq" id="WP_161352639.1">
    <property type="nucleotide sequence ID" value="NZ_WTUX01000019.1"/>
</dbReference>
<dbReference type="AlphaFoldDB" id="A0A845M9N8"/>